<protein>
    <recommendedName>
        <fullName evidence="1">MRN complex-interacting protein N-terminal domain-containing protein</fullName>
    </recommendedName>
</protein>
<evidence type="ECO:0000259" key="1">
    <source>
        <dbReference type="Pfam" id="PF15749"/>
    </source>
</evidence>
<dbReference type="InterPro" id="IPR049472">
    <property type="entry name" value="MRNIP_N"/>
</dbReference>
<proteinExistence type="predicted"/>
<dbReference type="PANTHER" id="PTHR15863:SF2">
    <property type="entry name" value="MRN COMPLEX-INTERACTING PROTEIN"/>
    <property type="match status" value="1"/>
</dbReference>
<evidence type="ECO:0000313" key="2">
    <source>
        <dbReference type="Ensembl" id="ENSNMLP00000000639.1"/>
    </source>
</evidence>
<reference evidence="2" key="1">
    <citation type="submission" date="2025-08" db="UniProtKB">
        <authorList>
            <consortium name="Ensembl"/>
        </authorList>
    </citation>
    <scope>IDENTIFICATION</scope>
</reference>
<name>A0A8C6S433_9GOBI</name>
<dbReference type="InterPro" id="IPR032739">
    <property type="entry name" value="MRNIP"/>
</dbReference>
<evidence type="ECO:0000313" key="3">
    <source>
        <dbReference type="Proteomes" id="UP000694523"/>
    </source>
</evidence>
<accession>A0A8C6S433</accession>
<reference evidence="2" key="2">
    <citation type="submission" date="2025-09" db="UniProtKB">
        <authorList>
            <consortium name="Ensembl"/>
        </authorList>
    </citation>
    <scope>IDENTIFICATION</scope>
</reference>
<organism evidence="2 3">
    <name type="scientific">Neogobius melanostomus</name>
    <name type="common">round goby</name>
    <dbReference type="NCBI Taxonomy" id="47308"/>
    <lineage>
        <taxon>Eukaryota</taxon>
        <taxon>Metazoa</taxon>
        <taxon>Chordata</taxon>
        <taxon>Craniata</taxon>
        <taxon>Vertebrata</taxon>
        <taxon>Euteleostomi</taxon>
        <taxon>Actinopterygii</taxon>
        <taxon>Neopterygii</taxon>
        <taxon>Teleostei</taxon>
        <taxon>Neoteleostei</taxon>
        <taxon>Acanthomorphata</taxon>
        <taxon>Gobiaria</taxon>
        <taxon>Gobiiformes</taxon>
        <taxon>Gobioidei</taxon>
        <taxon>Gobiidae</taxon>
        <taxon>Benthophilinae</taxon>
        <taxon>Neogobiini</taxon>
        <taxon>Neogobius</taxon>
    </lineage>
</organism>
<dbReference type="GO" id="GO:0005634">
    <property type="term" value="C:nucleus"/>
    <property type="evidence" value="ECO:0007669"/>
    <property type="project" value="TreeGrafter"/>
</dbReference>
<dbReference type="PANTHER" id="PTHR15863">
    <property type="entry name" value="MRN COMPLEX-INTERACTING PROTEIN"/>
    <property type="match status" value="1"/>
</dbReference>
<dbReference type="AlphaFoldDB" id="A0A8C6S433"/>
<keyword evidence="3" id="KW-1185">Reference proteome</keyword>
<dbReference type="Pfam" id="PF15749">
    <property type="entry name" value="MRNIP"/>
    <property type="match status" value="1"/>
</dbReference>
<dbReference type="Ensembl" id="ENSNMLT00000000758.1">
    <property type="protein sequence ID" value="ENSNMLP00000000639.1"/>
    <property type="gene ID" value="ENSNMLG00000000532.1"/>
</dbReference>
<dbReference type="Proteomes" id="UP000694523">
    <property type="component" value="Unplaced"/>
</dbReference>
<sequence>LDFICISPSDFCCILSLFAVKKVSKWSCKVCGLKQSFGRGSGADCRRHVQKLNAAQGAKMEENEVRSREKRRSGVFQIKSVRSLLIWSRLPPVHARNVGNVNISPLPVTQGH</sequence>
<dbReference type="GO" id="GO:0007095">
    <property type="term" value="P:mitotic G2 DNA damage checkpoint signaling"/>
    <property type="evidence" value="ECO:0007669"/>
    <property type="project" value="TreeGrafter"/>
</dbReference>
<feature type="domain" description="MRN complex-interacting protein N-terminal" evidence="1">
    <location>
        <begin position="12"/>
        <end position="69"/>
    </location>
</feature>
<dbReference type="GO" id="GO:0003682">
    <property type="term" value="F:chromatin binding"/>
    <property type="evidence" value="ECO:0007669"/>
    <property type="project" value="TreeGrafter"/>
</dbReference>